<dbReference type="GO" id="GO:0005634">
    <property type="term" value="C:nucleus"/>
    <property type="evidence" value="ECO:0007669"/>
    <property type="project" value="TreeGrafter"/>
</dbReference>
<dbReference type="PANTHER" id="PTHR12634:SF15">
    <property type="entry name" value="SERINE_THREONINE-PROTEIN PHOSPHATASE 6 REGULATORY SUBUNIT 2"/>
    <property type="match status" value="1"/>
</dbReference>
<name>A0A9W2XW86_BETSP</name>
<accession>A0A9W2XW86</accession>
<dbReference type="InterPro" id="IPR036703">
    <property type="entry name" value="MOB_kinase_act_sf"/>
</dbReference>
<feature type="region of interest" description="Disordered" evidence="3">
    <location>
        <begin position="774"/>
        <end position="797"/>
    </location>
</feature>
<feature type="binding site" evidence="2">
    <location>
        <position position="992"/>
    </location>
    <ligand>
        <name>Zn(2+)</name>
        <dbReference type="ChEBI" id="CHEBI:29105"/>
    </ligand>
</feature>
<dbReference type="SUPFAM" id="SSF101152">
    <property type="entry name" value="Mob1/phocein"/>
    <property type="match status" value="1"/>
</dbReference>
<dbReference type="InterPro" id="IPR005301">
    <property type="entry name" value="MOB_kinase_act_fam"/>
</dbReference>
<dbReference type="GO" id="GO:0005829">
    <property type="term" value="C:cytosol"/>
    <property type="evidence" value="ECO:0007669"/>
    <property type="project" value="TreeGrafter"/>
</dbReference>
<evidence type="ECO:0000256" key="3">
    <source>
        <dbReference type="SAM" id="MobiDB-lite"/>
    </source>
</evidence>
<feature type="compositionally biased region" description="Basic and acidic residues" evidence="3">
    <location>
        <begin position="877"/>
        <end position="899"/>
    </location>
</feature>
<reference evidence="5" key="1">
    <citation type="submission" date="2025-08" db="UniProtKB">
        <authorList>
            <consortium name="RefSeq"/>
        </authorList>
    </citation>
    <scope>IDENTIFICATION</scope>
</reference>
<keyword evidence="4" id="KW-1185">Reference proteome</keyword>
<gene>
    <name evidence="5" type="primary">ppp6r2b</name>
</gene>
<evidence type="ECO:0000313" key="4">
    <source>
        <dbReference type="Proteomes" id="UP000515150"/>
    </source>
</evidence>
<dbReference type="Proteomes" id="UP000515150">
    <property type="component" value="Chromosome 6"/>
</dbReference>
<dbReference type="CTD" id="570360"/>
<proteinExistence type="inferred from homology"/>
<feature type="compositionally biased region" description="Acidic residues" evidence="3">
    <location>
        <begin position="695"/>
        <end position="706"/>
    </location>
</feature>
<dbReference type="OrthoDB" id="295029at2759"/>
<keyword evidence="2" id="KW-0862">Zinc</keyword>
<feature type="binding site" evidence="2">
    <location>
        <position position="1072"/>
    </location>
    <ligand>
        <name>Zn(2+)</name>
        <dbReference type="ChEBI" id="CHEBI:29105"/>
    </ligand>
</feature>
<evidence type="ECO:0000256" key="1">
    <source>
        <dbReference type="ARBA" id="ARBA00006180"/>
    </source>
</evidence>
<dbReference type="SMART" id="SM01388">
    <property type="entry name" value="Mob1_phocein"/>
    <property type="match status" value="1"/>
</dbReference>
<feature type="binding site" evidence="2">
    <location>
        <position position="987"/>
    </location>
    <ligand>
        <name>Zn(2+)</name>
        <dbReference type="ChEBI" id="CHEBI:29105"/>
    </ligand>
</feature>
<dbReference type="GO" id="GO:0019903">
    <property type="term" value="F:protein phosphatase binding"/>
    <property type="evidence" value="ECO:0007669"/>
    <property type="project" value="InterPro"/>
</dbReference>
<comment type="similarity">
    <text evidence="1">Belongs to the SAPS family.</text>
</comment>
<sequence length="1120" mass="125407">MFWKFDLHTSSHLEALLDREDVTLTELMDEEDILQECKAQNRRLLLLLCQDQCMQEMVRLITTEPPAGVEEIKRFKYPNIACELLTCDVGVINDKLGNEEPLLETLYAFLEQPSPLNPLLASFFSKTIGNLITRKTEQVINFLRRKDGFLSLVLKHIDTSAMMDVLLRLISCVEPPPLRLETLTWLNEEKLAQRLIELIHPKRDEERQSNASQTLCDIIRLSRDQANQLQEISQPDPLLTVLESQECVEQLLQNMFSGERTESCIVNGIQVLLTLLEIRRPVVDGVMDAQGFERSYTVNSSILLAIQPHLTHFHQLLLEPPKRSPMLTTLGVLEEPLGNTRLHVARLVASLLYTSSASHAVVAQELCRLSTMDLLLELFFKYTWNNFLHLQVELCVAAILRPCAHEMRLQPGLASQDKFKPLQDASQEQSVTETLTSETSVTPENSAHNLLVTHLFQHCHLVQRILAAWEENDKIQSEGGMRRGYMGHLTRIANTVVHNLEKGPVHTQISSLITELPEDYRGRWETFVDQTLSETNRKNTIDLIGNGNPRPSSEDDMESPFPKELTLQQAFSDYQIQQMTANFVDQFGFNDEEFTDHDDSIGATFDRIAEININIDAGQDSANTAVFEACSKERIQPFDDDEEDIWEEKEFTYAAQTKSRNRFGGLQSSQQPAVSKACDRTSDCATETSDRAADTDSEEEPSDDLDPFSNQGQTEPAKSTGWIADFGEVNSKAPAAGVGFAAWDTPTTQPAAAQAEEKGWAKFSDFQPFCCSETGPRCSSPVDSEFSGSENTKPNQNPCVWSVCVARKAPLVASDSSSSSSSDSDEEENKTESASSSETTTTETITTGAGKETIRLTVDAKNERAVFTRVFRPAVRREADKVQAEGPPVKDKEKDKESDSENQVCPSPTAVGPANQSAAITQGINNNNLEERPYLQQQNACQRVTHADMFALTALPPGVDEAEWLASNTVAFFKHINLFSSALCEFCTPSTCPTACGPGNTVYFWTDDHGRKLKCSAPLYFDYAMSYIQDLLTDEAVFPTKAGSVFPTGFVFLVQKVFLLLFRTLAHIYWSHYRETLALGLHPHLNTLFAHLTLFSRQHALLEPEETEPMRDLIAALDTF</sequence>
<feature type="region of interest" description="Disordered" evidence="3">
    <location>
        <begin position="662"/>
        <end position="718"/>
    </location>
</feature>
<dbReference type="Pfam" id="PF04499">
    <property type="entry name" value="SAPS"/>
    <property type="match status" value="2"/>
</dbReference>
<feature type="region of interest" description="Disordered" evidence="3">
    <location>
        <begin position="812"/>
        <end position="850"/>
    </location>
</feature>
<evidence type="ECO:0000256" key="2">
    <source>
        <dbReference type="PIRSR" id="PIRSR605301-1"/>
    </source>
</evidence>
<organism evidence="4 5">
    <name type="scientific">Betta splendens</name>
    <name type="common">Siamese fighting fish</name>
    <dbReference type="NCBI Taxonomy" id="158456"/>
    <lineage>
        <taxon>Eukaryota</taxon>
        <taxon>Metazoa</taxon>
        <taxon>Chordata</taxon>
        <taxon>Craniata</taxon>
        <taxon>Vertebrata</taxon>
        <taxon>Euteleostomi</taxon>
        <taxon>Actinopterygii</taxon>
        <taxon>Neopterygii</taxon>
        <taxon>Teleostei</taxon>
        <taxon>Neoteleostei</taxon>
        <taxon>Acanthomorphata</taxon>
        <taxon>Anabantaria</taxon>
        <taxon>Anabantiformes</taxon>
        <taxon>Anabantoidei</taxon>
        <taxon>Osphronemidae</taxon>
        <taxon>Betta</taxon>
    </lineage>
</organism>
<dbReference type="Gene3D" id="1.20.140.30">
    <property type="entry name" value="MOB kinase activator"/>
    <property type="match status" value="1"/>
</dbReference>
<feature type="compositionally biased region" description="Basic and acidic residues" evidence="3">
    <location>
        <begin position="677"/>
        <end position="694"/>
    </location>
</feature>
<feature type="compositionally biased region" description="Polar residues" evidence="3">
    <location>
        <begin position="786"/>
        <end position="797"/>
    </location>
</feature>
<protein>
    <submittedName>
        <fullName evidence="5">Serine/threonine-protein phosphatase 6 regulatory subunit 2 isoform X4</fullName>
    </submittedName>
</protein>
<dbReference type="Pfam" id="PF03637">
    <property type="entry name" value="Mob1_phocein"/>
    <property type="match status" value="1"/>
</dbReference>
<evidence type="ECO:0000313" key="5">
    <source>
        <dbReference type="RefSeq" id="XP_055365987.1"/>
    </source>
</evidence>
<dbReference type="RefSeq" id="XP_055365987.1">
    <property type="nucleotide sequence ID" value="XM_055510012.1"/>
</dbReference>
<dbReference type="GO" id="GO:0019888">
    <property type="term" value="F:protein phosphatase regulator activity"/>
    <property type="evidence" value="ECO:0007669"/>
    <property type="project" value="TreeGrafter"/>
</dbReference>
<keyword evidence="2" id="KW-0479">Metal-binding</keyword>
<dbReference type="GeneID" id="114856730"/>
<feature type="region of interest" description="Disordered" evidence="3">
    <location>
        <begin position="540"/>
        <end position="560"/>
    </location>
</feature>
<feature type="region of interest" description="Disordered" evidence="3">
    <location>
        <begin position="877"/>
        <end position="915"/>
    </location>
</feature>
<dbReference type="InterPro" id="IPR007587">
    <property type="entry name" value="SAPS"/>
</dbReference>
<feature type="binding site" evidence="2">
    <location>
        <position position="1067"/>
    </location>
    <ligand>
        <name>Zn(2+)</name>
        <dbReference type="ChEBI" id="CHEBI:29105"/>
    </ligand>
</feature>
<feature type="compositionally biased region" description="Low complexity" evidence="3">
    <location>
        <begin position="832"/>
        <end position="850"/>
    </location>
</feature>
<dbReference type="AlphaFoldDB" id="A0A9W2XW86"/>
<dbReference type="PANTHER" id="PTHR12634">
    <property type="entry name" value="SIT4 YEAST -ASSOCIATING PROTEIN-RELATED"/>
    <property type="match status" value="1"/>
</dbReference>